<comment type="caution">
    <text evidence="2">The sequence shown here is derived from an EMBL/GenBank/DDBJ whole genome shotgun (WGS) entry which is preliminary data.</text>
</comment>
<evidence type="ECO:0000256" key="1">
    <source>
        <dbReference type="SAM" id="MobiDB-lite"/>
    </source>
</evidence>
<dbReference type="EMBL" id="CAMGYJ010000007">
    <property type="protein sequence ID" value="CAI0451786.1"/>
    <property type="molecule type" value="Genomic_DNA"/>
</dbReference>
<sequence length="48" mass="5181">MELRAGMRALCRGSDADVASRHRPIAQQQGDRRGLEDRVEGEGGSLDG</sequence>
<dbReference type="AlphaFoldDB" id="A0AAV0MZP7"/>
<gene>
    <name evidence="2" type="ORF">LITE_LOCUS30987</name>
</gene>
<keyword evidence="3" id="KW-1185">Reference proteome</keyword>
<organism evidence="2 3">
    <name type="scientific">Linum tenue</name>
    <dbReference type="NCBI Taxonomy" id="586396"/>
    <lineage>
        <taxon>Eukaryota</taxon>
        <taxon>Viridiplantae</taxon>
        <taxon>Streptophyta</taxon>
        <taxon>Embryophyta</taxon>
        <taxon>Tracheophyta</taxon>
        <taxon>Spermatophyta</taxon>
        <taxon>Magnoliopsida</taxon>
        <taxon>eudicotyledons</taxon>
        <taxon>Gunneridae</taxon>
        <taxon>Pentapetalae</taxon>
        <taxon>rosids</taxon>
        <taxon>fabids</taxon>
        <taxon>Malpighiales</taxon>
        <taxon>Linaceae</taxon>
        <taxon>Linum</taxon>
    </lineage>
</organism>
<evidence type="ECO:0000313" key="3">
    <source>
        <dbReference type="Proteomes" id="UP001154282"/>
    </source>
</evidence>
<feature type="compositionally biased region" description="Basic and acidic residues" evidence="1">
    <location>
        <begin position="30"/>
        <end position="41"/>
    </location>
</feature>
<name>A0AAV0MZP7_9ROSI</name>
<proteinExistence type="predicted"/>
<accession>A0AAV0MZP7</accession>
<evidence type="ECO:0000313" key="2">
    <source>
        <dbReference type="EMBL" id="CAI0451786.1"/>
    </source>
</evidence>
<reference evidence="2" key="1">
    <citation type="submission" date="2022-08" db="EMBL/GenBank/DDBJ databases">
        <authorList>
            <person name="Gutierrez-Valencia J."/>
        </authorList>
    </citation>
    <scope>NUCLEOTIDE SEQUENCE</scope>
</reference>
<protein>
    <submittedName>
        <fullName evidence="2">Uncharacterized protein</fullName>
    </submittedName>
</protein>
<dbReference type="Proteomes" id="UP001154282">
    <property type="component" value="Unassembled WGS sequence"/>
</dbReference>
<feature type="region of interest" description="Disordered" evidence="1">
    <location>
        <begin position="14"/>
        <end position="48"/>
    </location>
</feature>